<dbReference type="SFLD" id="SFLDG01384">
    <property type="entry name" value="thioether_bond_formation_requi"/>
    <property type="match status" value="1"/>
</dbReference>
<dbReference type="NCBIfam" id="TIGR04085">
    <property type="entry name" value="rSAM_more_4Fe4S"/>
    <property type="match status" value="1"/>
</dbReference>
<dbReference type="PROSITE" id="PS51918">
    <property type="entry name" value="RADICAL_SAM"/>
    <property type="match status" value="1"/>
</dbReference>
<dbReference type="SFLD" id="SFLDF00285">
    <property type="entry name" value="anaerobic_Ser-type_sulfatase-m"/>
    <property type="match status" value="1"/>
</dbReference>
<evidence type="ECO:0000256" key="3">
    <source>
        <dbReference type="ARBA" id="ARBA00022691"/>
    </source>
</evidence>
<evidence type="ECO:0000256" key="4">
    <source>
        <dbReference type="ARBA" id="ARBA00022723"/>
    </source>
</evidence>
<dbReference type="CDD" id="cd21120">
    <property type="entry name" value="SPASM_anSME"/>
    <property type="match status" value="1"/>
</dbReference>
<dbReference type="Pfam" id="PF04055">
    <property type="entry name" value="Radical_SAM"/>
    <property type="match status" value="1"/>
</dbReference>
<evidence type="ECO:0000313" key="10">
    <source>
        <dbReference type="Proteomes" id="UP000219788"/>
    </source>
</evidence>
<dbReference type="AlphaFoldDB" id="A0A2A7U138"/>
<keyword evidence="6" id="KW-0411">Iron-sulfur</keyword>
<dbReference type="Pfam" id="PF13186">
    <property type="entry name" value="SPASM"/>
    <property type="match status" value="1"/>
</dbReference>
<keyword evidence="3" id="KW-0949">S-adenosyl-L-methionine</keyword>
<dbReference type="InterPro" id="IPR023867">
    <property type="entry name" value="Sulphatase_maturase_rSAM"/>
</dbReference>
<gene>
    <name evidence="9" type="ORF">CRM76_08830</name>
</gene>
<dbReference type="GO" id="GO:0016491">
    <property type="term" value="F:oxidoreductase activity"/>
    <property type="evidence" value="ECO:0007669"/>
    <property type="project" value="InterPro"/>
</dbReference>
<evidence type="ECO:0000259" key="8">
    <source>
        <dbReference type="PROSITE" id="PS51918"/>
    </source>
</evidence>
<dbReference type="GO" id="GO:0046872">
    <property type="term" value="F:metal ion binding"/>
    <property type="evidence" value="ECO:0007669"/>
    <property type="project" value="UniProtKB-KW"/>
</dbReference>
<protein>
    <submittedName>
        <fullName evidence="9">Anaerobic sulfatase maturase</fullName>
    </submittedName>
</protein>
<evidence type="ECO:0000256" key="2">
    <source>
        <dbReference type="ARBA" id="ARBA00022485"/>
    </source>
</evidence>
<dbReference type="NCBIfam" id="TIGR03942">
    <property type="entry name" value="sulfatase_rSAM"/>
    <property type="match status" value="1"/>
</dbReference>
<dbReference type="InterPro" id="IPR013785">
    <property type="entry name" value="Aldolase_TIM"/>
</dbReference>
<dbReference type="InterPro" id="IPR034491">
    <property type="entry name" value="Anaerob_Ser_sulfatase-maturase"/>
</dbReference>
<dbReference type="Proteomes" id="UP000219788">
    <property type="component" value="Unassembled WGS sequence"/>
</dbReference>
<dbReference type="SFLD" id="SFLDS00029">
    <property type="entry name" value="Radical_SAM"/>
    <property type="match status" value="1"/>
</dbReference>
<keyword evidence="5" id="KW-0408">Iron</keyword>
<dbReference type="EMBL" id="PDDV01000013">
    <property type="protein sequence ID" value="PEH72014.1"/>
    <property type="molecule type" value="Genomic_DNA"/>
</dbReference>
<proteinExistence type="inferred from homology"/>
<dbReference type="Gene3D" id="3.20.20.70">
    <property type="entry name" value="Aldolase class I"/>
    <property type="match status" value="1"/>
</dbReference>
<dbReference type="InterPro" id="IPR023885">
    <property type="entry name" value="4Fe4S-binding_SPASM_dom"/>
</dbReference>
<comment type="cofactor">
    <cofactor evidence="1">
        <name>[4Fe-4S] cluster</name>
        <dbReference type="ChEBI" id="CHEBI:49883"/>
    </cofactor>
</comment>
<dbReference type="RefSeq" id="WP_035594708.1">
    <property type="nucleotide sequence ID" value="NZ_AP028090.1"/>
</dbReference>
<organism evidence="9 10">
    <name type="scientific">Edwardsiella tarda</name>
    <dbReference type="NCBI Taxonomy" id="636"/>
    <lineage>
        <taxon>Bacteria</taxon>
        <taxon>Pseudomonadati</taxon>
        <taxon>Pseudomonadota</taxon>
        <taxon>Gammaproteobacteria</taxon>
        <taxon>Enterobacterales</taxon>
        <taxon>Hafniaceae</taxon>
        <taxon>Edwardsiella</taxon>
    </lineage>
</organism>
<dbReference type="SUPFAM" id="SSF102114">
    <property type="entry name" value="Radical SAM enzymes"/>
    <property type="match status" value="1"/>
</dbReference>
<dbReference type="SFLD" id="SFLDG01386">
    <property type="entry name" value="main_SPASM_domain-containing"/>
    <property type="match status" value="1"/>
</dbReference>
<evidence type="ECO:0000313" key="9">
    <source>
        <dbReference type="EMBL" id="PEH72014.1"/>
    </source>
</evidence>
<sequence length="410" mass="45894">MSRSPSAPQAHFHMMAKPASYRCNLRCSYCFYLEKEEVVPQQAGARAAETMSDATLRRYVRDYIQSHAGEQVDFAWQGGEPMLAGLPFYQKAVEYQKKYADGKTITNSFQTNGIAINSQWADFFAEQQFLIGVSVDGLAAVHNRYRIAAQGQPTFDRVCRAIETLRHHQVEFNTLTVVNDQNWDKGRQTYEALKALGSTFMQFIPLVEVDASIGCGQGRHYSPPASPTMAPFSVPAHGYGQFMSDVFDAWVTQDVGRYYVREFDSLLGVWMGYPASTCVQAATCGQALIIEASGDIYSCDHFVYPANRLGNIADTSLLKLATSARQQRFGQAKQDKLTTRCQQCPVRPLCHGGCPKHRLIGLPDERQRHNYLCPSYLHFFTHTAQAMQMMQAVIRRGGVAADVMPLLKHA</sequence>
<dbReference type="CDD" id="cd01335">
    <property type="entry name" value="Radical_SAM"/>
    <property type="match status" value="1"/>
</dbReference>
<dbReference type="STRING" id="636.AAW15_04550"/>
<evidence type="ECO:0000256" key="6">
    <source>
        <dbReference type="ARBA" id="ARBA00023014"/>
    </source>
</evidence>
<evidence type="ECO:0000256" key="7">
    <source>
        <dbReference type="ARBA" id="ARBA00023601"/>
    </source>
</evidence>
<dbReference type="OrthoDB" id="9782387at2"/>
<dbReference type="GO" id="GO:0051539">
    <property type="term" value="F:4 iron, 4 sulfur cluster binding"/>
    <property type="evidence" value="ECO:0007669"/>
    <property type="project" value="UniProtKB-KW"/>
</dbReference>
<comment type="caution">
    <text evidence="9">The sequence shown here is derived from an EMBL/GenBank/DDBJ whole genome shotgun (WGS) entry which is preliminary data.</text>
</comment>
<keyword evidence="4" id="KW-0479">Metal-binding</keyword>
<dbReference type="GeneID" id="93124836"/>
<dbReference type="InterPro" id="IPR058240">
    <property type="entry name" value="rSAM_sf"/>
</dbReference>
<dbReference type="InterPro" id="IPR047207">
    <property type="entry name" value="SPASM_anSME"/>
</dbReference>
<dbReference type="InterPro" id="IPR007197">
    <property type="entry name" value="rSAM"/>
</dbReference>
<accession>A0A2A7U138</accession>
<dbReference type="PANTHER" id="PTHR43273:SF3">
    <property type="entry name" value="ANAEROBIC SULFATASE-MATURATING ENZYME HOMOLOG ASLB-RELATED"/>
    <property type="match status" value="1"/>
</dbReference>
<feature type="domain" description="Radical SAM core" evidence="8">
    <location>
        <begin position="6"/>
        <end position="245"/>
    </location>
</feature>
<keyword evidence="2" id="KW-0004">4Fe-4S</keyword>
<dbReference type="SFLD" id="SFLDG01072">
    <property type="entry name" value="dehydrogenase_like"/>
    <property type="match status" value="1"/>
</dbReference>
<evidence type="ECO:0000256" key="5">
    <source>
        <dbReference type="ARBA" id="ARBA00023004"/>
    </source>
</evidence>
<dbReference type="PANTHER" id="PTHR43273">
    <property type="entry name" value="ANAEROBIC SULFATASE-MATURATING ENZYME HOMOLOG ASLB-RELATED"/>
    <property type="match status" value="1"/>
</dbReference>
<comment type="similarity">
    <text evidence="7">Belongs to the radical SAM superfamily. Anaerobic sulfatase-maturating enzyme family.</text>
</comment>
<evidence type="ECO:0000256" key="1">
    <source>
        <dbReference type="ARBA" id="ARBA00001966"/>
    </source>
</evidence>
<reference evidence="10" key="1">
    <citation type="submission" date="2017-09" db="EMBL/GenBank/DDBJ databases">
        <title>FDA dAtabase for Regulatory Grade micrObial Sequences (FDA-ARGOS): Supporting development and validation of Infectious Disease Dx tests.</title>
        <authorList>
            <person name="Goldberg B."/>
            <person name="Campos J."/>
            <person name="Tallon L."/>
            <person name="Sadzewicz L."/>
            <person name="Ott S."/>
            <person name="Zhao X."/>
            <person name="Nagaraj S."/>
            <person name="Vavikolanu K."/>
            <person name="Aluvathingal J."/>
            <person name="Nadendla S."/>
            <person name="Geyer C."/>
            <person name="Sichtig H."/>
        </authorList>
    </citation>
    <scope>NUCLEOTIDE SEQUENCE [LARGE SCALE GENOMIC DNA]</scope>
    <source>
        <strain evidence="10">FDAARGOS_370</strain>
    </source>
</reference>
<name>A0A2A7U138_EDWTA</name>
<dbReference type="SFLD" id="SFLDG01067">
    <property type="entry name" value="SPASM/twitch_domain_containing"/>
    <property type="match status" value="1"/>
</dbReference>